<dbReference type="OrthoDB" id="4360040at2759"/>
<evidence type="ECO:0000313" key="2">
    <source>
        <dbReference type="EMBL" id="KXG50500.1"/>
    </source>
</evidence>
<feature type="compositionally biased region" description="Polar residues" evidence="1">
    <location>
        <begin position="1"/>
        <end position="16"/>
    </location>
</feature>
<accession>A0A135LNF5</accession>
<name>A0A135LNF5_PENPA</name>
<organism evidence="2 3">
    <name type="scientific">Penicillium patulum</name>
    <name type="common">Penicillium griseofulvum</name>
    <dbReference type="NCBI Taxonomy" id="5078"/>
    <lineage>
        <taxon>Eukaryota</taxon>
        <taxon>Fungi</taxon>
        <taxon>Dikarya</taxon>
        <taxon>Ascomycota</taxon>
        <taxon>Pezizomycotina</taxon>
        <taxon>Eurotiomycetes</taxon>
        <taxon>Eurotiomycetidae</taxon>
        <taxon>Eurotiales</taxon>
        <taxon>Aspergillaceae</taxon>
        <taxon>Penicillium</taxon>
    </lineage>
</organism>
<feature type="region of interest" description="Disordered" evidence="1">
    <location>
        <begin position="1"/>
        <end position="21"/>
    </location>
</feature>
<dbReference type="STRING" id="5078.A0A135LNF5"/>
<evidence type="ECO:0000313" key="3">
    <source>
        <dbReference type="Proteomes" id="UP000070168"/>
    </source>
</evidence>
<sequence>MQWSTSGQAPSQAFQSNKRRKLVPTIDPDMLEPLNCFSDMLADMNSDDPVIRSRAAEQLTVLSPLMQQLAFAKNVAGVHYAARDFKTLGVACTVLEITHNPMDLWNPPDIDNSPSATLSPNVDSVIHQLQISEYHRIDNSEASVRVVIELIILDRLHHLSDKGSLEHLQLYPEVDINLLRGNAYITGRADWLLCHDDPQYGFDSALIAIEAKRSCEFSCADRQMATYLAAVQDCRAKIAKIHAVAFGITTDSTRYQFWFMDSERRLFSSVVFDWRLDKAKIIAWIDKMLAEAIEASPLTTPTLRRNVSLRNWEKDSRLRQLLGSESDDTPLTEGLPFDISVPGSCQLIGPAWYQGRKVMVVEYDEEEELSGKN</sequence>
<dbReference type="GeneID" id="63710005"/>
<dbReference type="Proteomes" id="UP000070168">
    <property type="component" value="Unassembled WGS sequence"/>
</dbReference>
<proteinExistence type="predicted"/>
<comment type="caution">
    <text evidence="2">The sequence shown here is derived from an EMBL/GenBank/DDBJ whole genome shotgun (WGS) entry which is preliminary data.</text>
</comment>
<dbReference type="AlphaFoldDB" id="A0A135LNF5"/>
<dbReference type="OMA" id="DMQESET"/>
<dbReference type="RefSeq" id="XP_040649036.1">
    <property type="nucleotide sequence ID" value="XM_040794705.1"/>
</dbReference>
<gene>
    <name evidence="2" type="ORF">PGRI_069910</name>
</gene>
<evidence type="ECO:0000256" key="1">
    <source>
        <dbReference type="SAM" id="MobiDB-lite"/>
    </source>
</evidence>
<reference evidence="2 3" key="1">
    <citation type="journal article" date="2016" name="BMC Genomics">
        <title>Genome sequencing and secondary metabolism of the postharvest pathogen Penicillium griseofulvum.</title>
        <authorList>
            <person name="Banani H."/>
            <person name="Marcet-Houben M."/>
            <person name="Ballester A.R."/>
            <person name="Abbruscato P."/>
            <person name="Gonzalez-Candelas L."/>
            <person name="Gabaldon T."/>
            <person name="Spadaro D."/>
        </authorList>
    </citation>
    <scope>NUCLEOTIDE SEQUENCE [LARGE SCALE GENOMIC DNA]</scope>
    <source>
        <strain evidence="2 3">PG3</strain>
    </source>
</reference>
<dbReference type="EMBL" id="LHQR01000047">
    <property type="protein sequence ID" value="KXG50500.1"/>
    <property type="molecule type" value="Genomic_DNA"/>
</dbReference>
<keyword evidence="3" id="KW-1185">Reference proteome</keyword>
<protein>
    <submittedName>
        <fullName evidence="2">Uncharacterized protein</fullName>
    </submittedName>
</protein>